<dbReference type="RefSeq" id="WP_255904913.1">
    <property type="nucleotide sequence ID" value="NZ_CP050472.1"/>
</dbReference>
<dbReference type="Proteomes" id="UP001059912">
    <property type="component" value="Plasmid unnamed1"/>
</dbReference>
<accession>A0ABY5IKW3</accession>
<geneLocation type="plasmid" evidence="1 2">
    <name>unnamed1</name>
</geneLocation>
<sequence>MICKGCHQTLHPRDVVFNIERHANCHSTISKKLPSLSITRKALLVKLEEIGEKQLATSLFLEIPDDPFHYRCIEDTNGALAVQLGSGAREFCLLITPKNDTYPNK</sequence>
<reference evidence="1" key="1">
    <citation type="submission" date="2020-03" db="EMBL/GenBank/DDBJ databases">
        <title>Five strains of Vibrio campbellii isolated from Mariana Trench.</title>
        <authorList>
            <person name="Liang J."/>
            <person name="Zhang X.-H."/>
        </authorList>
    </citation>
    <scope>NUCLEOTIDE SEQUENCE</scope>
    <source>
        <strain evidence="1">LJC013</strain>
        <plasmid evidence="1">unnamed1</plasmid>
    </source>
</reference>
<evidence type="ECO:0000313" key="1">
    <source>
        <dbReference type="EMBL" id="UTZ34938.1"/>
    </source>
</evidence>
<organism evidence="1 2">
    <name type="scientific">Vibrio campbellii</name>
    <dbReference type="NCBI Taxonomy" id="680"/>
    <lineage>
        <taxon>Bacteria</taxon>
        <taxon>Pseudomonadati</taxon>
        <taxon>Pseudomonadota</taxon>
        <taxon>Gammaproteobacteria</taxon>
        <taxon>Vibrionales</taxon>
        <taxon>Vibrionaceae</taxon>
        <taxon>Vibrio</taxon>
    </lineage>
</organism>
<protein>
    <submittedName>
        <fullName evidence="1">Uncharacterized protein</fullName>
    </submittedName>
</protein>
<proteinExistence type="predicted"/>
<keyword evidence="2" id="KW-1185">Reference proteome</keyword>
<evidence type="ECO:0000313" key="2">
    <source>
        <dbReference type="Proteomes" id="UP001059912"/>
    </source>
</evidence>
<dbReference type="EMBL" id="CP050472">
    <property type="protein sequence ID" value="UTZ34938.1"/>
    <property type="molecule type" value="Genomic_DNA"/>
</dbReference>
<name>A0ABY5IKW3_9VIBR</name>
<keyword evidence="1" id="KW-0614">Plasmid</keyword>
<gene>
    <name evidence="1" type="ORF">HB762_27125</name>
</gene>